<feature type="domain" description="GH16" evidence="4">
    <location>
        <begin position="27"/>
        <end position="276"/>
    </location>
</feature>
<evidence type="ECO:0000256" key="1">
    <source>
        <dbReference type="ARBA" id="ARBA00006865"/>
    </source>
</evidence>
<dbReference type="PROSITE" id="PS51257">
    <property type="entry name" value="PROKAR_LIPOPROTEIN"/>
    <property type="match status" value="1"/>
</dbReference>
<dbReference type="SUPFAM" id="SSF49899">
    <property type="entry name" value="Concanavalin A-like lectins/glucanases"/>
    <property type="match status" value="1"/>
</dbReference>
<feature type="region of interest" description="Disordered" evidence="2">
    <location>
        <begin position="26"/>
        <end position="50"/>
    </location>
</feature>
<reference evidence="5 6" key="1">
    <citation type="submission" date="2016-10" db="EMBL/GenBank/DDBJ databases">
        <authorList>
            <person name="de Groot N.N."/>
        </authorList>
    </citation>
    <scope>NUCLEOTIDE SEQUENCE [LARGE SCALE GENOMIC DNA]</scope>
    <source>
        <strain evidence="5 6">RK1</strain>
    </source>
</reference>
<dbReference type="Gene3D" id="2.60.120.200">
    <property type="match status" value="1"/>
</dbReference>
<dbReference type="GO" id="GO:0005975">
    <property type="term" value="P:carbohydrate metabolic process"/>
    <property type="evidence" value="ECO:0007669"/>
    <property type="project" value="InterPro"/>
</dbReference>
<dbReference type="RefSeq" id="WP_177195046.1">
    <property type="nucleotide sequence ID" value="NZ_FOQO01000002.1"/>
</dbReference>
<evidence type="ECO:0000313" key="5">
    <source>
        <dbReference type="EMBL" id="SFI12587.1"/>
    </source>
</evidence>
<comment type="similarity">
    <text evidence="1">Belongs to the glycosyl hydrolase 16 family.</text>
</comment>
<accession>A0A1I3FN89</accession>
<dbReference type="EMBL" id="FOQO01000002">
    <property type="protein sequence ID" value="SFI12587.1"/>
    <property type="molecule type" value="Genomic_DNA"/>
</dbReference>
<keyword evidence="6" id="KW-1185">Reference proteome</keyword>
<feature type="chain" id="PRO_5011572377" evidence="3">
    <location>
        <begin position="22"/>
        <end position="285"/>
    </location>
</feature>
<dbReference type="STRING" id="1477437.SAMN05444682_102411"/>
<dbReference type="Proteomes" id="UP000198670">
    <property type="component" value="Unassembled WGS sequence"/>
</dbReference>
<protein>
    <submittedName>
        <fullName evidence="5">Glycosyl hydrolases family 16</fullName>
    </submittedName>
</protein>
<proteinExistence type="inferred from homology"/>
<dbReference type="InterPro" id="IPR000757">
    <property type="entry name" value="Beta-glucanase-like"/>
</dbReference>
<evidence type="ECO:0000259" key="4">
    <source>
        <dbReference type="PROSITE" id="PS51762"/>
    </source>
</evidence>
<dbReference type="InterPro" id="IPR013320">
    <property type="entry name" value="ConA-like_dom_sf"/>
</dbReference>
<evidence type="ECO:0000256" key="2">
    <source>
        <dbReference type="SAM" id="MobiDB-lite"/>
    </source>
</evidence>
<feature type="signal peptide" evidence="3">
    <location>
        <begin position="1"/>
        <end position="21"/>
    </location>
</feature>
<sequence length="285" mass="32234">MKTISSSIAAFFLLTSCLACERGESKATESGKEVPTTPEGPSADITTPTLGEDGQYRIEWKGITWLVKHATNRDEPRGPGENTWSSRNVWIDNQDNLHLKITRQSDGRYLCAELQSENAYQYGTYTWKVSSDLSTLQKDVIFGLFQYGGTDYINEIDFEFTRWNNASSNWCNYTVYRNQVTTSNPEVNYVHVDYSEPLAGTATTHAYTREADKITFRSYHGHGTSTRFANIPGGTAGWVFDEPGTVPTKAMPVYIQLWTKYKNMINYELNSPSVEVIVNDFIFTP</sequence>
<gene>
    <name evidence="5" type="ORF">SAMN05444682_102411</name>
</gene>
<dbReference type="AlphaFoldDB" id="A0A1I3FN89"/>
<dbReference type="CDD" id="cd00413">
    <property type="entry name" value="Glyco_hydrolase_16"/>
    <property type="match status" value="1"/>
</dbReference>
<dbReference type="PROSITE" id="PS51762">
    <property type="entry name" value="GH16_2"/>
    <property type="match status" value="1"/>
</dbReference>
<name>A0A1I3FN89_9SPHI</name>
<evidence type="ECO:0000313" key="6">
    <source>
        <dbReference type="Proteomes" id="UP000198670"/>
    </source>
</evidence>
<keyword evidence="5" id="KW-0378">Hydrolase</keyword>
<organism evidence="5 6">
    <name type="scientific">Parapedobacter indicus</name>
    <dbReference type="NCBI Taxonomy" id="1477437"/>
    <lineage>
        <taxon>Bacteria</taxon>
        <taxon>Pseudomonadati</taxon>
        <taxon>Bacteroidota</taxon>
        <taxon>Sphingobacteriia</taxon>
        <taxon>Sphingobacteriales</taxon>
        <taxon>Sphingobacteriaceae</taxon>
        <taxon>Parapedobacter</taxon>
    </lineage>
</organism>
<dbReference type="GO" id="GO:0004553">
    <property type="term" value="F:hydrolase activity, hydrolyzing O-glycosyl compounds"/>
    <property type="evidence" value="ECO:0007669"/>
    <property type="project" value="InterPro"/>
</dbReference>
<evidence type="ECO:0000256" key="3">
    <source>
        <dbReference type="SAM" id="SignalP"/>
    </source>
</evidence>
<keyword evidence="3" id="KW-0732">Signal</keyword>